<dbReference type="EMBL" id="CM056744">
    <property type="protein sequence ID" value="KAJ8667906.1"/>
    <property type="molecule type" value="Genomic_DNA"/>
</dbReference>
<comment type="caution">
    <text evidence="1">The sequence shown here is derived from an EMBL/GenBank/DDBJ whole genome shotgun (WGS) entry which is preliminary data.</text>
</comment>
<sequence length="119" mass="14142">MRGLRRTCLVIFVIGSFISLIQSRSVPKVRKNNEGYESETEDREDHQGFDDFEDEESQNLQQDAHVEMLPGDFENLDDPGVDHLELRERDLRNVKEKELELQKRRDILDDDIYFESRED</sequence>
<reference evidence="1" key="1">
    <citation type="submission" date="2023-04" db="EMBL/GenBank/DDBJ databases">
        <title>A chromosome-level genome assembly of the parasitoid wasp Eretmocerus hayati.</title>
        <authorList>
            <person name="Zhong Y."/>
            <person name="Liu S."/>
            <person name="Liu Y."/>
        </authorList>
    </citation>
    <scope>NUCLEOTIDE SEQUENCE</scope>
    <source>
        <strain evidence="1">ZJU_SS_LIU_2023</strain>
    </source>
</reference>
<gene>
    <name evidence="1" type="ORF">QAD02_009569</name>
</gene>
<keyword evidence="2" id="KW-1185">Reference proteome</keyword>
<proteinExistence type="predicted"/>
<name>A0ACC2NAG5_9HYME</name>
<protein>
    <submittedName>
        <fullName evidence="1">Uncharacterized protein</fullName>
    </submittedName>
</protein>
<accession>A0ACC2NAG5</accession>
<dbReference type="Proteomes" id="UP001239111">
    <property type="component" value="Chromosome 4"/>
</dbReference>
<organism evidence="1 2">
    <name type="scientific">Eretmocerus hayati</name>
    <dbReference type="NCBI Taxonomy" id="131215"/>
    <lineage>
        <taxon>Eukaryota</taxon>
        <taxon>Metazoa</taxon>
        <taxon>Ecdysozoa</taxon>
        <taxon>Arthropoda</taxon>
        <taxon>Hexapoda</taxon>
        <taxon>Insecta</taxon>
        <taxon>Pterygota</taxon>
        <taxon>Neoptera</taxon>
        <taxon>Endopterygota</taxon>
        <taxon>Hymenoptera</taxon>
        <taxon>Apocrita</taxon>
        <taxon>Proctotrupomorpha</taxon>
        <taxon>Chalcidoidea</taxon>
        <taxon>Aphelinidae</taxon>
        <taxon>Aphelininae</taxon>
        <taxon>Eretmocerus</taxon>
    </lineage>
</organism>
<evidence type="ECO:0000313" key="2">
    <source>
        <dbReference type="Proteomes" id="UP001239111"/>
    </source>
</evidence>
<evidence type="ECO:0000313" key="1">
    <source>
        <dbReference type="EMBL" id="KAJ8667906.1"/>
    </source>
</evidence>